<proteinExistence type="predicted"/>
<accession>A0A2P2D9S3</accession>
<gene>
    <name evidence="1" type="ORF">LPTSP2_06460</name>
</gene>
<dbReference type="InterPro" id="IPR007739">
    <property type="entry name" value="RgpF"/>
</dbReference>
<dbReference type="Proteomes" id="UP000245206">
    <property type="component" value="Unassembled WGS sequence"/>
</dbReference>
<reference evidence="2" key="1">
    <citation type="journal article" date="2019" name="Microbiol. Immunol.">
        <title>Molecular and phenotypic characterization of Leptospira johnsonii sp. nov., Leptospira ellinghausenii sp. nov. and Leptospira ryugenii sp. nov. isolated from soil and water in Japan.</title>
        <authorList>
            <person name="Masuzawa T."/>
            <person name="Saito M."/>
            <person name="Nakao R."/>
            <person name="Nikaido Y."/>
            <person name="Matsumoto M."/>
            <person name="Ogawa M."/>
            <person name="Yokoyama M."/>
            <person name="Hidaka Y."/>
            <person name="Tomita J."/>
            <person name="Sakakibara K."/>
            <person name="Suzuki K."/>
            <person name="Yasuda S."/>
            <person name="Sato H."/>
            <person name="Yamaguchi M."/>
            <person name="Yoshida S.I."/>
            <person name="Koizumi N."/>
            <person name="Kawamura Y."/>
        </authorList>
    </citation>
    <scope>NUCLEOTIDE SEQUENCE [LARGE SCALE GENOMIC DNA]</scope>
    <source>
        <strain evidence="2">E18</strain>
    </source>
</reference>
<name>A0A2P2D9S3_9LEPT</name>
<keyword evidence="2" id="KW-1185">Reference proteome</keyword>
<comment type="caution">
    <text evidence="1">The sequence shown here is derived from an EMBL/GenBank/DDBJ whole genome shotgun (WGS) entry which is preliminary data.</text>
</comment>
<evidence type="ECO:0000313" key="1">
    <source>
        <dbReference type="EMBL" id="GBF41374.1"/>
    </source>
</evidence>
<protein>
    <submittedName>
        <fullName evidence="1">Uncharacterized protein</fullName>
    </submittedName>
</protein>
<dbReference type="OrthoDB" id="9815339at2"/>
<sequence>MLNYTKKSKLIICKEHLLKLLYFLVNTSVFKKIFLNKIPKIYNSISFTNKSTNRLVLFSTYNTDGKIKESLLFYLAKLKELKTDIVLIDTSPSSIPEEIEKTKPFLRQYIWRENLGYDFGSWKVGFSEIGDWKKYNQIIITNDSIFGPIYPLAPIFEKFDSQEIDVWGLTDSYELSYHLMSYFLVFQNKIIQSKEFENFWNSMVFFPTTWKKFLILSYEVGGTKYWKKHNFKTNTYIKFENLTQPIFKNYYNNPTHVFWEKIISKNSFPFLKKDLVRTLISTNEFESVKNVLGKYNPEILRLVEKENSIN</sequence>
<evidence type="ECO:0000313" key="2">
    <source>
        <dbReference type="Proteomes" id="UP000245206"/>
    </source>
</evidence>
<dbReference type="Pfam" id="PF05045">
    <property type="entry name" value="RgpF"/>
    <property type="match status" value="1"/>
</dbReference>
<dbReference type="EMBL" id="BFAZ01000003">
    <property type="protein sequence ID" value="GBF41374.1"/>
    <property type="molecule type" value="Genomic_DNA"/>
</dbReference>
<dbReference type="AlphaFoldDB" id="A0A2P2D9S3"/>
<organism evidence="1 2">
    <name type="scientific">Leptospira ellinghausenii</name>
    <dbReference type="NCBI Taxonomy" id="1917822"/>
    <lineage>
        <taxon>Bacteria</taxon>
        <taxon>Pseudomonadati</taxon>
        <taxon>Spirochaetota</taxon>
        <taxon>Spirochaetia</taxon>
        <taxon>Leptospirales</taxon>
        <taxon>Leptospiraceae</taxon>
        <taxon>Leptospira</taxon>
    </lineage>
</organism>